<evidence type="ECO:0000259" key="3">
    <source>
        <dbReference type="Pfam" id="PF25231"/>
    </source>
</evidence>
<feature type="transmembrane region" description="Helical" evidence="2">
    <location>
        <begin position="194"/>
        <end position="224"/>
    </location>
</feature>
<dbReference type="Pfam" id="PF25231">
    <property type="entry name" value="DUF7847"/>
    <property type="match status" value="1"/>
</dbReference>
<evidence type="ECO:0000313" key="4">
    <source>
        <dbReference type="EMBL" id="CPV72216.1"/>
    </source>
</evidence>
<feature type="region of interest" description="Disordered" evidence="1">
    <location>
        <begin position="1"/>
        <end position="47"/>
    </location>
</feature>
<organism evidence="4 5">
    <name type="scientific">Mycobacteroides abscessus</name>
    <dbReference type="NCBI Taxonomy" id="36809"/>
    <lineage>
        <taxon>Bacteria</taxon>
        <taxon>Bacillati</taxon>
        <taxon>Actinomycetota</taxon>
        <taxon>Actinomycetes</taxon>
        <taxon>Mycobacteriales</taxon>
        <taxon>Mycobacteriaceae</taxon>
        <taxon>Mycobacteroides</taxon>
    </lineage>
</organism>
<keyword evidence="2" id="KW-1133">Transmembrane helix</keyword>
<evidence type="ECO:0000256" key="1">
    <source>
        <dbReference type="SAM" id="MobiDB-lite"/>
    </source>
</evidence>
<proteinExistence type="predicted"/>
<evidence type="ECO:0000313" key="5">
    <source>
        <dbReference type="Proteomes" id="UP000045782"/>
    </source>
</evidence>
<feature type="transmembrane region" description="Helical" evidence="2">
    <location>
        <begin position="100"/>
        <end position="124"/>
    </location>
</feature>
<keyword evidence="2" id="KW-0472">Membrane</keyword>
<feature type="domain" description="DUF7847" evidence="3">
    <location>
        <begin position="87"/>
        <end position="351"/>
    </location>
</feature>
<feature type="transmembrane region" description="Helical" evidence="2">
    <location>
        <begin position="282"/>
        <end position="309"/>
    </location>
</feature>
<feature type="transmembrane region" description="Helical" evidence="2">
    <location>
        <begin position="236"/>
        <end position="262"/>
    </location>
</feature>
<feature type="compositionally biased region" description="Pro residues" evidence="1">
    <location>
        <begin position="11"/>
        <end position="29"/>
    </location>
</feature>
<gene>
    <name evidence="4" type="ORF">ERS075579_05137</name>
</gene>
<reference evidence="4 5" key="1">
    <citation type="submission" date="2015-03" db="EMBL/GenBank/DDBJ databases">
        <authorList>
            <person name="Murphy D."/>
        </authorList>
    </citation>
    <scope>NUCLEOTIDE SEQUENCE [LARGE SCALE GENOMIC DNA]</scope>
    <source>
        <strain evidence="4 5">PAP088</strain>
    </source>
</reference>
<feature type="compositionally biased region" description="Pro residues" evidence="1">
    <location>
        <begin position="36"/>
        <end position="47"/>
    </location>
</feature>
<dbReference type="InterPro" id="IPR057169">
    <property type="entry name" value="DUF7847"/>
</dbReference>
<sequence>MSNDEGGVTPSPLPPAPSPAYPPPAPGYPPAGTAGYPPPGFAYQPPPPGYQNPSAVPYWVTPEPPALKPGVIPLRPLDLSSLYNGAIAAIRANPKTTLGLTAIVVIVSQLLIFGIQAAPATAVLTGAASFDKNTEDSFGAAFGLGYIGGQLIGAVVTSLVTIILSGMLTVTIGRSVFGERTTIKEAWQRAKPRIWALLGVAVVELVLFAVVLGFGVAVVVGLALTVGPAGAIPAGLLLALAYFLFYLYLIPVFSLVPSVLILEQQSVFGAIGRSVSLVRKGFWRLLGILVLTGFIVGFVSMIIGMPFILVGEVAAFAGSDPNNLGPKMLLIFALAAVGAVIAQIISLPFKAAVNVLLYTDQRMRTEALDLVLQTEARTRERLGQPGIDPDSLWLPMRPPVQV</sequence>
<feature type="transmembrane region" description="Helical" evidence="2">
    <location>
        <begin position="144"/>
        <end position="173"/>
    </location>
</feature>
<dbReference type="Proteomes" id="UP000045782">
    <property type="component" value="Unassembled WGS sequence"/>
</dbReference>
<dbReference type="EMBL" id="CSWP01000014">
    <property type="protein sequence ID" value="CPV72216.1"/>
    <property type="molecule type" value="Genomic_DNA"/>
</dbReference>
<feature type="transmembrane region" description="Helical" evidence="2">
    <location>
        <begin position="329"/>
        <end position="357"/>
    </location>
</feature>
<keyword evidence="2 4" id="KW-0812">Transmembrane</keyword>
<name>A0A0U0ZUB2_9MYCO</name>
<accession>A0A0U0ZUB2</accession>
<dbReference type="AlphaFoldDB" id="A0A0U0ZUB2"/>
<protein>
    <submittedName>
        <fullName evidence="4">Transmembrane protein</fullName>
    </submittedName>
</protein>
<evidence type="ECO:0000256" key="2">
    <source>
        <dbReference type="SAM" id="Phobius"/>
    </source>
</evidence>